<keyword evidence="7" id="KW-0406">Ion transport</keyword>
<evidence type="ECO:0000256" key="12">
    <source>
        <dbReference type="SAM" id="Phobius"/>
    </source>
</evidence>
<keyword evidence="12" id="KW-0812">Transmembrane</keyword>
<dbReference type="GO" id="GO:0006754">
    <property type="term" value="P:ATP biosynthetic process"/>
    <property type="evidence" value="ECO:0007669"/>
    <property type="project" value="UniProtKB-KW"/>
</dbReference>
<protein>
    <recommendedName>
        <fullName evidence="13">SWIM-type domain-containing protein</fullName>
    </recommendedName>
</protein>
<reference evidence="14" key="1">
    <citation type="submission" date="2021-02" db="EMBL/GenBank/DDBJ databases">
        <authorList>
            <person name="Nowell W R."/>
        </authorList>
    </citation>
    <scope>NUCLEOTIDE SEQUENCE</scope>
</reference>
<dbReference type="InterPro" id="IPR019344">
    <property type="entry name" value="F1F0-ATPsyn_F_prd"/>
</dbReference>
<dbReference type="FunFam" id="3.30.420.40:FF:000058">
    <property type="entry name" value="Putative actin-related protein 5"/>
    <property type="match status" value="1"/>
</dbReference>
<dbReference type="AlphaFoldDB" id="A0A821NPK2"/>
<keyword evidence="4" id="KW-0813">Transport</keyword>
<evidence type="ECO:0000256" key="11">
    <source>
        <dbReference type="PROSITE-ProRule" id="PRU00325"/>
    </source>
</evidence>
<proteinExistence type="inferred from homology"/>
<sequence length="322" mass="38152">MQKEITSLAPSTMKIKIIAPPERKYSVWIGGSILASLSTFQQMWISKQEYDESEFLTFFRSNSPMGDTWYSKTNETIIPGNPDRIKARWDPLQYLNLAKYLKVFNEYPRDFNPRVHGPYCPWRYYGKRDLHFSDVKLSDISTWVARRDKTPMGIYQGGIRTFWKFYRAYLDNKKPNLIWYTQIFVVASLINFIVFAMPDRSLAYFYGYEILLHGIHLLKNTQRLGLYHTNEIIPRRLYQFHANKNQVSVYTLPTSNFCTCTFYKEHILNKQDYFSCPHNIAIKLHEKVFKANSDIEIERFEVSHEYLIEKMAKLIEQSCGTE</sequence>
<dbReference type="PROSITE" id="PS00432">
    <property type="entry name" value="ACTINS_2"/>
    <property type="match status" value="1"/>
</dbReference>
<evidence type="ECO:0000313" key="15">
    <source>
        <dbReference type="Proteomes" id="UP000663838"/>
    </source>
</evidence>
<keyword evidence="9 12" id="KW-0472">Membrane</keyword>
<dbReference type="Gene3D" id="3.30.420.40">
    <property type="match status" value="2"/>
</dbReference>
<dbReference type="GO" id="GO:1902600">
    <property type="term" value="P:proton transmembrane transport"/>
    <property type="evidence" value="ECO:0007669"/>
    <property type="project" value="UniProtKB-KW"/>
</dbReference>
<evidence type="ECO:0000313" key="14">
    <source>
        <dbReference type="EMBL" id="CAF4789733.1"/>
    </source>
</evidence>
<feature type="transmembrane region" description="Helical" evidence="12">
    <location>
        <begin position="177"/>
        <end position="196"/>
    </location>
</feature>
<comment type="caution">
    <text evidence="14">The sequence shown here is derived from an EMBL/GenBank/DDBJ whole genome shotgun (WGS) entry which is preliminary data.</text>
</comment>
<dbReference type="SUPFAM" id="SSF53067">
    <property type="entry name" value="Actin-like ATPase domain"/>
    <property type="match status" value="1"/>
</dbReference>
<dbReference type="GO" id="GO:0045259">
    <property type="term" value="C:proton-transporting ATP synthase complex"/>
    <property type="evidence" value="ECO:0007669"/>
    <property type="project" value="UniProtKB-KW"/>
</dbReference>
<keyword evidence="6" id="KW-0375">Hydrogen ion transport</keyword>
<keyword evidence="11" id="KW-0862">Zinc</keyword>
<dbReference type="GO" id="GO:0008270">
    <property type="term" value="F:zinc ion binding"/>
    <property type="evidence" value="ECO:0007669"/>
    <property type="project" value="UniProtKB-KW"/>
</dbReference>
<evidence type="ECO:0000259" key="13">
    <source>
        <dbReference type="PROSITE" id="PS50966"/>
    </source>
</evidence>
<evidence type="ECO:0000256" key="7">
    <source>
        <dbReference type="ARBA" id="ARBA00023065"/>
    </source>
</evidence>
<evidence type="ECO:0000256" key="5">
    <source>
        <dbReference type="ARBA" id="ARBA00022547"/>
    </source>
</evidence>
<keyword evidence="8" id="KW-0496">Mitochondrion</keyword>
<comment type="subcellular location">
    <subcellularLocation>
        <location evidence="2">Mitochondrion membrane</location>
    </subcellularLocation>
</comment>
<evidence type="ECO:0000256" key="2">
    <source>
        <dbReference type="ARBA" id="ARBA00004325"/>
    </source>
</evidence>
<evidence type="ECO:0000256" key="6">
    <source>
        <dbReference type="ARBA" id="ARBA00022781"/>
    </source>
</evidence>
<dbReference type="EMBL" id="CAJOBS010002085">
    <property type="protein sequence ID" value="CAF4789733.1"/>
    <property type="molecule type" value="Genomic_DNA"/>
</dbReference>
<evidence type="ECO:0000256" key="8">
    <source>
        <dbReference type="ARBA" id="ARBA00023128"/>
    </source>
</evidence>
<organism evidence="14 15">
    <name type="scientific">Rotaria socialis</name>
    <dbReference type="NCBI Taxonomy" id="392032"/>
    <lineage>
        <taxon>Eukaryota</taxon>
        <taxon>Metazoa</taxon>
        <taxon>Spiralia</taxon>
        <taxon>Gnathifera</taxon>
        <taxon>Rotifera</taxon>
        <taxon>Eurotatoria</taxon>
        <taxon>Bdelloidea</taxon>
        <taxon>Philodinida</taxon>
        <taxon>Philodinidae</taxon>
        <taxon>Rotaria</taxon>
    </lineage>
</organism>
<dbReference type="Pfam" id="PF10206">
    <property type="entry name" value="WRW"/>
    <property type="match status" value="1"/>
</dbReference>
<dbReference type="InterPro" id="IPR004001">
    <property type="entry name" value="Actin_CS"/>
</dbReference>
<evidence type="ECO:0000256" key="1">
    <source>
        <dbReference type="ARBA" id="ARBA00003520"/>
    </source>
</evidence>
<dbReference type="InterPro" id="IPR004000">
    <property type="entry name" value="Actin"/>
</dbReference>
<accession>A0A821NPK2</accession>
<comment type="function">
    <text evidence="1">Actins are highly conserved proteins that are involved in various types of cell motility and are ubiquitously expressed in all eukaryotic cells.</text>
</comment>
<keyword evidence="11" id="KW-0479">Metal-binding</keyword>
<dbReference type="PROSITE" id="PS50966">
    <property type="entry name" value="ZF_SWIM"/>
    <property type="match status" value="1"/>
</dbReference>
<dbReference type="GO" id="GO:0031966">
    <property type="term" value="C:mitochondrial membrane"/>
    <property type="evidence" value="ECO:0007669"/>
    <property type="project" value="UniProtKB-SubCell"/>
</dbReference>
<keyword evidence="10" id="KW-0066">ATP synthesis</keyword>
<keyword evidence="12" id="KW-1133">Transmembrane helix</keyword>
<name>A0A821NPK2_9BILA</name>
<gene>
    <name evidence="14" type="ORF">TOA249_LOCUS22665</name>
</gene>
<comment type="similarity">
    <text evidence="3">Belongs to the ATPase F chain family.</text>
</comment>
<keyword evidence="5" id="KW-0138">CF(0)</keyword>
<evidence type="ECO:0000256" key="4">
    <source>
        <dbReference type="ARBA" id="ARBA00022448"/>
    </source>
</evidence>
<evidence type="ECO:0000256" key="9">
    <source>
        <dbReference type="ARBA" id="ARBA00023136"/>
    </source>
</evidence>
<dbReference type="InterPro" id="IPR043129">
    <property type="entry name" value="ATPase_NBD"/>
</dbReference>
<evidence type="ECO:0000256" key="10">
    <source>
        <dbReference type="ARBA" id="ARBA00023310"/>
    </source>
</evidence>
<dbReference type="Proteomes" id="UP000663838">
    <property type="component" value="Unassembled WGS sequence"/>
</dbReference>
<evidence type="ECO:0000256" key="3">
    <source>
        <dbReference type="ARBA" id="ARBA00005895"/>
    </source>
</evidence>
<feature type="domain" description="SWIM-type" evidence="13">
    <location>
        <begin position="250"/>
        <end position="287"/>
    </location>
</feature>
<keyword evidence="11" id="KW-0863">Zinc-finger</keyword>
<dbReference type="Pfam" id="PF00022">
    <property type="entry name" value="Actin"/>
    <property type="match status" value="1"/>
</dbReference>
<dbReference type="InterPro" id="IPR007527">
    <property type="entry name" value="Znf_SWIM"/>
</dbReference>